<keyword evidence="4 6" id="KW-0862">Zinc</keyword>
<comment type="cofactor">
    <cofactor evidence="6">
        <name>Zn(2+)</name>
        <dbReference type="ChEBI" id="CHEBI:29105"/>
    </cofactor>
    <text evidence="6">Binds 1 zinc ion per subunit.</text>
</comment>
<comment type="caution">
    <text evidence="9">The sequence shown here is derived from an EMBL/GenBank/DDBJ whole genome shotgun (WGS) entry which is preliminary data.</text>
</comment>
<dbReference type="GO" id="GO:0051603">
    <property type="term" value="P:proteolysis involved in protein catabolic process"/>
    <property type="evidence" value="ECO:0007669"/>
    <property type="project" value="TreeGrafter"/>
</dbReference>
<comment type="similarity">
    <text evidence="6">Belongs to the peptidase M48 family.</text>
</comment>
<feature type="domain" description="Peptidase M48" evidence="8">
    <location>
        <begin position="161"/>
        <end position="331"/>
    </location>
</feature>
<feature type="transmembrane region" description="Helical" evidence="7">
    <location>
        <begin position="100"/>
        <end position="121"/>
    </location>
</feature>
<keyword evidence="7" id="KW-0472">Membrane</keyword>
<reference evidence="9 10" key="1">
    <citation type="submission" date="2015-01" db="EMBL/GenBank/DDBJ databases">
        <title>Genome Sequence of Magnetospirillum magnetotacticum Strain MS-1.</title>
        <authorList>
            <person name="Marinov G.K."/>
            <person name="Smalley M.D."/>
            <person name="DeSalvo G."/>
        </authorList>
    </citation>
    <scope>NUCLEOTIDE SEQUENCE [LARGE SCALE GENOMIC DNA]</scope>
    <source>
        <strain evidence="9 10">MS-1</strain>
    </source>
</reference>
<dbReference type="AlphaFoldDB" id="A0A0C2YZQ1"/>
<evidence type="ECO:0000313" key="10">
    <source>
        <dbReference type="Proteomes" id="UP000031971"/>
    </source>
</evidence>
<evidence type="ECO:0000256" key="5">
    <source>
        <dbReference type="ARBA" id="ARBA00023049"/>
    </source>
</evidence>
<evidence type="ECO:0000256" key="2">
    <source>
        <dbReference type="ARBA" id="ARBA00022723"/>
    </source>
</evidence>
<evidence type="ECO:0000256" key="7">
    <source>
        <dbReference type="SAM" id="Phobius"/>
    </source>
</evidence>
<dbReference type="GO" id="GO:0046872">
    <property type="term" value="F:metal ion binding"/>
    <property type="evidence" value="ECO:0007669"/>
    <property type="project" value="UniProtKB-KW"/>
</dbReference>
<accession>A0A0C2YZQ1</accession>
<dbReference type="RefSeq" id="WP_009869860.1">
    <property type="nucleotide sequence ID" value="NZ_JXSL01000020.1"/>
</dbReference>
<keyword evidence="5 6" id="KW-0482">Metalloprotease</keyword>
<name>A0A0C2YZQ1_PARME</name>
<organism evidence="9 10">
    <name type="scientific">Paramagnetospirillum magnetotacticum MS-1</name>
    <dbReference type="NCBI Taxonomy" id="272627"/>
    <lineage>
        <taxon>Bacteria</taxon>
        <taxon>Pseudomonadati</taxon>
        <taxon>Pseudomonadota</taxon>
        <taxon>Alphaproteobacteria</taxon>
        <taxon>Rhodospirillales</taxon>
        <taxon>Magnetospirillaceae</taxon>
        <taxon>Paramagnetospirillum</taxon>
    </lineage>
</organism>
<evidence type="ECO:0000256" key="1">
    <source>
        <dbReference type="ARBA" id="ARBA00022670"/>
    </source>
</evidence>
<dbReference type="Pfam" id="PF01435">
    <property type="entry name" value="Peptidase_M48"/>
    <property type="match status" value="1"/>
</dbReference>
<dbReference type="Gene3D" id="3.30.2010.10">
    <property type="entry name" value="Metalloproteases ('zincins'), catalytic domain"/>
    <property type="match status" value="1"/>
</dbReference>
<protein>
    <recommendedName>
        <fullName evidence="8">Peptidase M48 domain-containing protein</fullName>
    </recommendedName>
</protein>
<keyword evidence="7" id="KW-0812">Transmembrane</keyword>
<evidence type="ECO:0000256" key="4">
    <source>
        <dbReference type="ARBA" id="ARBA00022833"/>
    </source>
</evidence>
<dbReference type="PANTHER" id="PTHR22726:SF1">
    <property type="entry name" value="METALLOENDOPEPTIDASE OMA1, MITOCHONDRIAL"/>
    <property type="match status" value="1"/>
</dbReference>
<evidence type="ECO:0000259" key="8">
    <source>
        <dbReference type="Pfam" id="PF01435"/>
    </source>
</evidence>
<dbReference type="Proteomes" id="UP000031971">
    <property type="component" value="Unassembled WGS sequence"/>
</dbReference>
<keyword evidence="3 6" id="KW-0378">Hydrolase</keyword>
<keyword evidence="10" id="KW-1185">Reference proteome</keyword>
<dbReference type="OrthoDB" id="9810445at2"/>
<evidence type="ECO:0000313" key="9">
    <source>
        <dbReference type="EMBL" id="KIM00091.1"/>
    </source>
</evidence>
<dbReference type="GO" id="GO:0016020">
    <property type="term" value="C:membrane"/>
    <property type="evidence" value="ECO:0007669"/>
    <property type="project" value="TreeGrafter"/>
</dbReference>
<proteinExistence type="inferred from homology"/>
<dbReference type="InterPro" id="IPR001915">
    <property type="entry name" value="Peptidase_M48"/>
</dbReference>
<dbReference type="STRING" id="272627.CCC_02879"/>
<evidence type="ECO:0000256" key="3">
    <source>
        <dbReference type="ARBA" id="ARBA00022801"/>
    </source>
</evidence>
<dbReference type="InterPro" id="IPR051156">
    <property type="entry name" value="Mito/Outer_Membr_Metalloprot"/>
</dbReference>
<dbReference type="CDD" id="cd07332">
    <property type="entry name" value="M48C_Oma1_like"/>
    <property type="match status" value="1"/>
</dbReference>
<dbReference type="PANTHER" id="PTHR22726">
    <property type="entry name" value="METALLOENDOPEPTIDASE OMA1"/>
    <property type="match status" value="1"/>
</dbReference>
<sequence length="358" mass="37925">MTLSEPQRPGRFSDGRSAASRKVVVRVLPSGLEIRGEDGFLIAVWKTDDLLADGEWPEKRGIRLRCASEPDARLAVEDAFVIRETLPKPPLRRKSRHTGLVLACLLGAAVLVGLMVGLAPVSKLLAHLVPAGLERQWGQSIATGLEGQMKPCEGRDGLRVLDALAQRLAEPLPADRRGVRVHVLKSKDVNALALPGGEIILFSGLISKAEGPDELAGVLAHELTHIGERHVSAAMIRALGVGLFATMITGDASGLVASGLGAALAGAYTREDESAADMGALDLLEAAGIGSDGLALFFRRLATMEERQGQMLAWLGTHPDSASRAAAVEARRLPAPRLPALSDADWQAVKKVCSKKSP</sequence>
<dbReference type="EMBL" id="JXSL01000020">
    <property type="protein sequence ID" value="KIM00091.1"/>
    <property type="molecule type" value="Genomic_DNA"/>
</dbReference>
<gene>
    <name evidence="9" type="ORF">CCC_02879</name>
</gene>
<keyword evidence="2" id="KW-0479">Metal-binding</keyword>
<evidence type="ECO:0000256" key="6">
    <source>
        <dbReference type="RuleBase" id="RU003983"/>
    </source>
</evidence>
<keyword evidence="7" id="KW-1133">Transmembrane helix</keyword>
<dbReference type="GO" id="GO:0004222">
    <property type="term" value="F:metalloendopeptidase activity"/>
    <property type="evidence" value="ECO:0007669"/>
    <property type="project" value="InterPro"/>
</dbReference>
<keyword evidence="1 6" id="KW-0645">Protease</keyword>